<evidence type="ECO:0000313" key="2">
    <source>
        <dbReference type="EMBL" id="GGX36106.1"/>
    </source>
</evidence>
<keyword evidence="3" id="KW-1185">Reference proteome</keyword>
<feature type="domain" description="Phage tail collar" evidence="1">
    <location>
        <begin position="7"/>
        <end position="61"/>
    </location>
</feature>
<proteinExistence type="predicted"/>
<accession>A0ABQ2XWD3</accession>
<reference evidence="3" key="1">
    <citation type="journal article" date="2019" name="Int. J. Syst. Evol. Microbiol.">
        <title>The Global Catalogue of Microorganisms (GCM) 10K type strain sequencing project: providing services to taxonomists for standard genome sequencing and annotation.</title>
        <authorList>
            <consortium name="The Broad Institute Genomics Platform"/>
            <consortium name="The Broad Institute Genome Sequencing Center for Infectious Disease"/>
            <person name="Wu L."/>
            <person name="Ma J."/>
        </authorList>
    </citation>
    <scope>NUCLEOTIDE SEQUENCE [LARGE SCALE GENOMIC DNA]</scope>
    <source>
        <strain evidence="3">KCTC 23917</strain>
    </source>
</reference>
<gene>
    <name evidence="2" type="ORF">GCM10010946_12130</name>
</gene>
<evidence type="ECO:0000313" key="3">
    <source>
        <dbReference type="Proteomes" id="UP000653343"/>
    </source>
</evidence>
<dbReference type="InterPro" id="IPR037053">
    <property type="entry name" value="Phage_tail_collar_dom_sf"/>
</dbReference>
<dbReference type="SUPFAM" id="SSF88874">
    <property type="entry name" value="Receptor-binding domain of short tail fibre protein gp12"/>
    <property type="match status" value="1"/>
</dbReference>
<sequence length="180" mass="19246">MDDAYIGEIRIVPWGWAPVGWLICNGQSLQVMQYQALFAVISNRFGGDGRTTFSVPDLRAKAAVCQGPGMGLTNRVLAQSYGTPTVTLNINQVPPHNHTLMAGQNSATPGAYISTPANNTYIGHGTVQGDQSYTTQVTPLVPMSSTAVSSVGAGGAHENRQPFLVMNYIICYDGEFPVRP</sequence>
<dbReference type="Gene3D" id="3.90.1340.10">
    <property type="entry name" value="Phage tail collar domain"/>
    <property type="match status" value="1"/>
</dbReference>
<dbReference type="InterPro" id="IPR011083">
    <property type="entry name" value="Phage_tail_collar_dom"/>
</dbReference>
<name>A0ABQ2XWD3_9BURK</name>
<dbReference type="Proteomes" id="UP000653343">
    <property type="component" value="Unassembled WGS sequence"/>
</dbReference>
<comment type="caution">
    <text evidence="2">The sequence shown here is derived from an EMBL/GenBank/DDBJ whole genome shotgun (WGS) entry which is preliminary data.</text>
</comment>
<protein>
    <submittedName>
        <fullName evidence="2">Microcystin dependent MdpB family protein</fullName>
    </submittedName>
</protein>
<dbReference type="EMBL" id="BMYU01000002">
    <property type="protein sequence ID" value="GGX36106.1"/>
    <property type="molecule type" value="Genomic_DNA"/>
</dbReference>
<dbReference type="Pfam" id="PF07484">
    <property type="entry name" value="Collar"/>
    <property type="match status" value="1"/>
</dbReference>
<dbReference type="RefSeq" id="WP_189356151.1">
    <property type="nucleotide sequence ID" value="NZ_BMYU01000002.1"/>
</dbReference>
<organism evidence="2 3">
    <name type="scientific">Undibacterium squillarum</name>
    <dbReference type="NCBI Taxonomy" id="1131567"/>
    <lineage>
        <taxon>Bacteria</taxon>
        <taxon>Pseudomonadati</taxon>
        <taxon>Pseudomonadota</taxon>
        <taxon>Betaproteobacteria</taxon>
        <taxon>Burkholderiales</taxon>
        <taxon>Oxalobacteraceae</taxon>
        <taxon>Undibacterium</taxon>
    </lineage>
</organism>
<evidence type="ECO:0000259" key="1">
    <source>
        <dbReference type="Pfam" id="PF07484"/>
    </source>
</evidence>